<dbReference type="InterPro" id="IPR019328">
    <property type="entry name" value="PIGH-H_dom"/>
</dbReference>
<comment type="similarity">
    <text evidence="2">Belongs to the PIGH family.</text>
</comment>
<keyword evidence="3" id="KW-0812">Transmembrane</keyword>
<evidence type="ECO:0000256" key="3">
    <source>
        <dbReference type="SAM" id="Phobius"/>
    </source>
</evidence>
<evidence type="ECO:0000313" key="5">
    <source>
        <dbReference type="EMBL" id="AOW06160.1"/>
    </source>
</evidence>
<dbReference type="GO" id="GO:0006506">
    <property type="term" value="P:GPI anchor biosynthetic process"/>
    <property type="evidence" value="ECO:0007669"/>
    <property type="project" value="UniProtKB-UniPathway"/>
</dbReference>
<reference evidence="5 7" key="1">
    <citation type="journal article" date="2016" name="PLoS ONE">
        <title>Sequence Assembly of Yarrowia lipolytica Strain W29/CLIB89 Shows Transposable Element Diversity.</title>
        <authorList>
            <person name="Magnan C."/>
            <person name="Yu J."/>
            <person name="Chang I."/>
            <person name="Jahn E."/>
            <person name="Kanomata Y."/>
            <person name="Wu J."/>
            <person name="Zeller M."/>
            <person name="Oakes M."/>
            <person name="Baldi P."/>
            <person name="Sandmeyer S."/>
        </authorList>
    </citation>
    <scope>NUCLEOTIDE SEQUENCE [LARGE SCALE GENOMIC DNA]</scope>
    <source>
        <strain evidence="5">CLIB89</strain>
        <strain evidence="7">CLIB89(W29)</strain>
    </source>
</reference>
<keyword evidence="3" id="KW-0472">Membrane</keyword>
<dbReference type="eggNOG" id="KOG4551">
    <property type="taxonomic scope" value="Eukaryota"/>
</dbReference>
<dbReference type="VEuPathDB" id="FungiDB:YALI0_E29953g"/>
<evidence type="ECO:0000313" key="6">
    <source>
        <dbReference type="EMBL" id="RDW23469.1"/>
    </source>
</evidence>
<dbReference type="Pfam" id="PF10181">
    <property type="entry name" value="PIG-H"/>
    <property type="match status" value="1"/>
</dbReference>
<reference evidence="6 8" key="2">
    <citation type="submission" date="2018-07" db="EMBL/GenBank/DDBJ databases">
        <title>Draft Genome Assemblies for Five Robust Yarrowia lipolytica Strains Exhibiting High Lipid Production and Pentose Sugar Utilization and Sugar Alcohol Secretion from Undetoxified Lignocellulosic Biomass Hydrolysates.</title>
        <authorList>
            <consortium name="DOE Joint Genome Institute"/>
            <person name="Walker C."/>
            <person name="Ryu S."/>
            <person name="Na H."/>
            <person name="Zane M."/>
            <person name="LaButti K."/>
            <person name="Lipzen A."/>
            <person name="Haridas S."/>
            <person name="Barry K."/>
            <person name="Grigoriev I.V."/>
            <person name="Quarterman J."/>
            <person name="Slininger P."/>
            <person name="Dien B."/>
            <person name="Trinh C.T."/>
        </authorList>
    </citation>
    <scope>NUCLEOTIDE SEQUENCE [LARGE SCALE GENOMIC DNA]</scope>
    <source>
        <strain evidence="6 8">YB392</strain>
    </source>
</reference>
<comment type="pathway">
    <text evidence="1">Glycolipid biosynthesis; glycosylphosphatidylinositol-anchor biosynthesis.</text>
</comment>
<dbReference type="GO" id="GO:0016740">
    <property type="term" value="F:transferase activity"/>
    <property type="evidence" value="ECO:0007669"/>
    <property type="project" value="UniProtKB-KW"/>
</dbReference>
<dbReference type="OMA" id="ANEYAML"/>
<keyword evidence="6" id="KW-0808">Transferase</keyword>
<protein>
    <submittedName>
        <fullName evidence="6">GPI-GlcNAc transferase complex, PIG-H component-domain-containing protein</fullName>
    </submittedName>
</protein>
<dbReference type="Proteomes" id="UP000182444">
    <property type="component" value="Chromosome 1E"/>
</dbReference>
<evidence type="ECO:0000313" key="8">
    <source>
        <dbReference type="Proteomes" id="UP000256601"/>
    </source>
</evidence>
<dbReference type="EMBL" id="KZ859083">
    <property type="protein sequence ID" value="RDW23469.1"/>
    <property type="molecule type" value="Genomic_DNA"/>
</dbReference>
<accession>A0A1D8NKN0</accession>
<organism evidence="5 7">
    <name type="scientific">Yarrowia lipolytica</name>
    <name type="common">Candida lipolytica</name>
    <dbReference type="NCBI Taxonomy" id="4952"/>
    <lineage>
        <taxon>Eukaryota</taxon>
        <taxon>Fungi</taxon>
        <taxon>Dikarya</taxon>
        <taxon>Ascomycota</taxon>
        <taxon>Saccharomycotina</taxon>
        <taxon>Dipodascomycetes</taxon>
        <taxon>Dipodascales</taxon>
        <taxon>Dipodascales incertae sedis</taxon>
        <taxon>Yarrowia</taxon>
    </lineage>
</organism>
<dbReference type="UniPathway" id="UPA00196"/>
<dbReference type="GO" id="GO:0000506">
    <property type="term" value="C:glycosylphosphatidylinositol-N-acetylglucosaminyltransferase (GPI-GnT) complex"/>
    <property type="evidence" value="ECO:0007669"/>
    <property type="project" value="InterPro"/>
</dbReference>
<dbReference type="PANTHER" id="PTHR15231">
    <property type="entry name" value="PHOSPHATIDYLINOSITOL N-ACETYLGLUCOSAMINYLTRANSFERASE SUBUNIT H"/>
    <property type="match status" value="1"/>
</dbReference>
<dbReference type="Proteomes" id="UP000256601">
    <property type="component" value="Unassembled WGS sequence"/>
</dbReference>
<feature type="domain" description="Phosphatidylinositol N-acetylglucosaminyltransferase subunit H conserved" evidence="4">
    <location>
        <begin position="121"/>
        <end position="185"/>
    </location>
</feature>
<dbReference type="VEuPathDB" id="FungiDB:YALI1_E35388g"/>
<evidence type="ECO:0000256" key="1">
    <source>
        <dbReference type="ARBA" id="ARBA00004687"/>
    </source>
</evidence>
<keyword evidence="3" id="KW-1133">Transmembrane helix</keyword>
<evidence type="ECO:0000259" key="4">
    <source>
        <dbReference type="Pfam" id="PF10181"/>
    </source>
</evidence>
<feature type="transmembrane region" description="Helical" evidence="3">
    <location>
        <begin position="37"/>
        <end position="62"/>
    </location>
</feature>
<evidence type="ECO:0000313" key="7">
    <source>
        <dbReference type="Proteomes" id="UP000182444"/>
    </source>
</evidence>
<dbReference type="PANTHER" id="PTHR15231:SF1">
    <property type="entry name" value="PHOSPHATIDYLINOSITOL N-ACETYLGLUCOSAMINYLTRANSFERASE SUBUNIT H"/>
    <property type="match status" value="1"/>
</dbReference>
<gene>
    <name evidence="6" type="ORF">B0I71DRAFT_135910</name>
    <name evidence="5" type="ORF">YALI1_E35388g</name>
</gene>
<dbReference type="InterPro" id="IPR044215">
    <property type="entry name" value="PIG-H"/>
</dbReference>
<name>A0A1D8NKN0_YARLL</name>
<proteinExistence type="inferred from homology"/>
<evidence type="ECO:0000256" key="2">
    <source>
        <dbReference type="ARBA" id="ARBA00009610"/>
    </source>
</evidence>
<sequence>MPCTQSPYKDYHYEERRVGSSVEFTVKNLSKTRAKIITTYATCLLNKVVVVLLMLATTSIWLEEHKPAYQYVGESTLSKIATAYPQWLLGFLRNKTPTIALLSLWVLAIMALMKRPYKIESLFVVHGIGLQVYSSGGYYFMGQTTFLNLDSIIDLVIHEGFKGLEVIFFMTILVKDKDRTVVIFPDLLPRRELLERVWRESRTCLYSDQPERFRKPELK</sequence>
<dbReference type="EMBL" id="CP017557">
    <property type="protein sequence ID" value="AOW06160.1"/>
    <property type="molecule type" value="Genomic_DNA"/>
</dbReference>
<feature type="transmembrane region" description="Helical" evidence="3">
    <location>
        <begin position="96"/>
        <end position="113"/>
    </location>
</feature>
<dbReference type="AlphaFoldDB" id="A0A1D8NKN0"/>